<feature type="non-terminal residue" evidence="2">
    <location>
        <position position="1"/>
    </location>
</feature>
<dbReference type="HOGENOM" id="CLU_2801297_0_0_1"/>
<evidence type="ECO:0000313" key="3">
    <source>
        <dbReference type="Proteomes" id="UP000008744"/>
    </source>
</evidence>
<dbReference type="eggNOG" id="KOG4735">
    <property type="taxonomic scope" value="Eukaryota"/>
</dbReference>
<evidence type="ECO:0000256" key="1">
    <source>
        <dbReference type="SAM" id="MobiDB-lite"/>
    </source>
</evidence>
<keyword evidence="3" id="KW-1185">Reference proteome</keyword>
<reference evidence="2 3" key="1">
    <citation type="journal article" date="2007" name="Nature">
        <title>Evolution of genes and genomes on the Drosophila phylogeny.</title>
        <authorList>
            <consortium name="Drosophila 12 Genomes Consortium"/>
            <person name="Clark A.G."/>
            <person name="Eisen M.B."/>
            <person name="Smith D.R."/>
            <person name="Bergman C.M."/>
            <person name="Oliver B."/>
            <person name="Markow T.A."/>
            <person name="Kaufman T.C."/>
            <person name="Kellis M."/>
            <person name="Gelbart W."/>
            <person name="Iyer V.N."/>
            <person name="Pollard D.A."/>
            <person name="Sackton T.B."/>
            <person name="Larracuente A.M."/>
            <person name="Singh N.D."/>
            <person name="Abad J.P."/>
            <person name="Abt D.N."/>
            <person name="Adryan B."/>
            <person name="Aguade M."/>
            <person name="Akashi H."/>
            <person name="Anderson W.W."/>
            <person name="Aquadro C.F."/>
            <person name="Ardell D.H."/>
            <person name="Arguello R."/>
            <person name="Artieri C.G."/>
            <person name="Barbash D.A."/>
            <person name="Barker D."/>
            <person name="Barsanti P."/>
            <person name="Batterham P."/>
            <person name="Batzoglou S."/>
            <person name="Begun D."/>
            <person name="Bhutkar A."/>
            <person name="Blanco E."/>
            <person name="Bosak S.A."/>
            <person name="Bradley R.K."/>
            <person name="Brand A.D."/>
            <person name="Brent M.R."/>
            <person name="Brooks A.N."/>
            <person name="Brown R.H."/>
            <person name="Butlin R.K."/>
            <person name="Caggese C."/>
            <person name="Calvi B.R."/>
            <person name="Bernardo de Carvalho A."/>
            <person name="Caspi A."/>
            <person name="Castrezana S."/>
            <person name="Celniker S.E."/>
            <person name="Chang J.L."/>
            <person name="Chapple C."/>
            <person name="Chatterji S."/>
            <person name="Chinwalla A."/>
            <person name="Civetta A."/>
            <person name="Clifton S.W."/>
            <person name="Comeron J.M."/>
            <person name="Costello J.C."/>
            <person name="Coyne J.A."/>
            <person name="Daub J."/>
            <person name="David R.G."/>
            <person name="Delcher A.L."/>
            <person name="Delehaunty K."/>
            <person name="Do C.B."/>
            <person name="Ebling H."/>
            <person name="Edwards K."/>
            <person name="Eickbush T."/>
            <person name="Evans J.D."/>
            <person name="Filipski A."/>
            <person name="Findeiss S."/>
            <person name="Freyhult E."/>
            <person name="Fulton L."/>
            <person name="Fulton R."/>
            <person name="Garcia A.C."/>
            <person name="Gardiner A."/>
            <person name="Garfield D.A."/>
            <person name="Garvin B.E."/>
            <person name="Gibson G."/>
            <person name="Gilbert D."/>
            <person name="Gnerre S."/>
            <person name="Godfrey J."/>
            <person name="Good R."/>
            <person name="Gotea V."/>
            <person name="Gravely B."/>
            <person name="Greenberg A.J."/>
            <person name="Griffiths-Jones S."/>
            <person name="Gross S."/>
            <person name="Guigo R."/>
            <person name="Gustafson E.A."/>
            <person name="Haerty W."/>
            <person name="Hahn M.W."/>
            <person name="Halligan D.L."/>
            <person name="Halpern A.L."/>
            <person name="Halter G.M."/>
            <person name="Han M.V."/>
            <person name="Heger A."/>
            <person name="Hillier L."/>
            <person name="Hinrichs A.S."/>
            <person name="Holmes I."/>
            <person name="Hoskins R.A."/>
            <person name="Hubisz M.J."/>
            <person name="Hultmark D."/>
            <person name="Huntley M.A."/>
            <person name="Jaffe D.B."/>
            <person name="Jagadeeshan S."/>
            <person name="Jeck W.R."/>
            <person name="Johnson J."/>
            <person name="Jones C.D."/>
            <person name="Jordan W.C."/>
            <person name="Karpen G.H."/>
            <person name="Kataoka E."/>
            <person name="Keightley P.D."/>
            <person name="Kheradpour P."/>
            <person name="Kirkness E.F."/>
            <person name="Koerich L.B."/>
            <person name="Kristiansen K."/>
            <person name="Kudrna D."/>
            <person name="Kulathinal R.J."/>
            <person name="Kumar S."/>
            <person name="Kwok R."/>
            <person name="Lander E."/>
            <person name="Langley C.H."/>
            <person name="Lapoint R."/>
            <person name="Lazzaro B.P."/>
            <person name="Lee S.J."/>
            <person name="Levesque L."/>
            <person name="Li R."/>
            <person name="Lin C.F."/>
            <person name="Lin M.F."/>
            <person name="Lindblad-Toh K."/>
            <person name="Llopart A."/>
            <person name="Long M."/>
            <person name="Low L."/>
            <person name="Lozovsky E."/>
            <person name="Lu J."/>
            <person name="Luo M."/>
            <person name="Machado C.A."/>
            <person name="Makalowski W."/>
            <person name="Marzo M."/>
            <person name="Matsuda M."/>
            <person name="Matzkin L."/>
            <person name="McAllister B."/>
            <person name="McBride C.S."/>
            <person name="McKernan B."/>
            <person name="McKernan K."/>
            <person name="Mendez-Lago M."/>
            <person name="Minx P."/>
            <person name="Mollenhauer M.U."/>
            <person name="Montooth K."/>
            <person name="Mount S.M."/>
            <person name="Mu X."/>
            <person name="Myers E."/>
            <person name="Negre B."/>
            <person name="Newfeld S."/>
            <person name="Nielsen R."/>
            <person name="Noor M.A."/>
            <person name="O'Grady P."/>
            <person name="Pachter L."/>
            <person name="Papaceit M."/>
            <person name="Parisi M.J."/>
            <person name="Parisi M."/>
            <person name="Parts L."/>
            <person name="Pedersen J.S."/>
            <person name="Pesole G."/>
            <person name="Phillippy A.M."/>
            <person name="Ponting C.P."/>
            <person name="Pop M."/>
            <person name="Porcelli D."/>
            <person name="Powell J.R."/>
            <person name="Prohaska S."/>
            <person name="Pruitt K."/>
            <person name="Puig M."/>
            <person name="Quesneville H."/>
            <person name="Ram K.R."/>
            <person name="Rand D."/>
            <person name="Rasmussen M.D."/>
            <person name="Reed L.K."/>
            <person name="Reenan R."/>
            <person name="Reily A."/>
            <person name="Remington K.A."/>
            <person name="Rieger T.T."/>
            <person name="Ritchie M.G."/>
            <person name="Robin C."/>
            <person name="Rogers Y.H."/>
            <person name="Rohde C."/>
            <person name="Rozas J."/>
            <person name="Rubenfield M.J."/>
            <person name="Ruiz A."/>
            <person name="Russo S."/>
            <person name="Salzberg S.L."/>
            <person name="Sanchez-Gracia A."/>
            <person name="Saranga D.J."/>
            <person name="Sato H."/>
            <person name="Schaeffer S.W."/>
            <person name="Schatz M.C."/>
            <person name="Schlenke T."/>
            <person name="Schwartz R."/>
            <person name="Segarra C."/>
            <person name="Singh R.S."/>
            <person name="Sirot L."/>
            <person name="Sirota M."/>
            <person name="Sisneros N.B."/>
            <person name="Smith C.D."/>
            <person name="Smith T.F."/>
            <person name="Spieth J."/>
            <person name="Stage D.E."/>
            <person name="Stark A."/>
            <person name="Stephan W."/>
            <person name="Strausberg R.L."/>
            <person name="Strempel S."/>
            <person name="Sturgill D."/>
            <person name="Sutton G."/>
            <person name="Sutton G.G."/>
            <person name="Tao W."/>
            <person name="Teichmann S."/>
            <person name="Tobari Y.N."/>
            <person name="Tomimura Y."/>
            <person name="Tsolas J.M."/>
            <person name="Valente V.L."/>
            <person name="Venter E."/>
            <person name="Venter J.C."/>
            <person name="Vicario S."/>
            <person name="Vieira F.G."/>
            <person name="Vilella A.J."/>
            <person name="Villasante A."/>
            <person name="Walenz B."/>
            <person name="Wang J."/>
            <person name="Wasserman M."/>
            <person name="Watts T."/>
            <person name="Wilson D."/>
            <person name="Wilson R.K."/>
            <person name="Wing R.A."/>
            <person name="Wolfner M.F."/>
            <person name="Wong A."/>
            <person name="Wong G.K."/>
            <person name="Wu C.I."/>
            <person name="Wu G."/>
            <person name="Yamamoto D."/>
            <person name="Yang H.P."/>
            <person name="Yang S.P."/>
            <person name="Yorke J.A."/>
            <person name="Yoshida K."/>
            <person name="Zdobnov E."/>
            <person name="Zhang P."/>
            <person name="Zhang Y."/>
            <person name="Zimin A.V."/>
            <person name="Baldwin J."/>
            <person name="Abdouelleil A."/>
            <person name="Abdulkadir J."/>
            <person name="Abebe A."/>
            <person name="Abera B."/>
            <person name="Abreu J."/>
            <person name="Acer S.C."/>
            <person name="Aftuck L."/>
            <person name="Alexander A."/>
            <person name="An P."/>
            <person name="Anderson E."/>
            <person name="Anderson S."/>
            <person name="Arachi H."/>
            <person name="Azer M."/>
            <person name="Bachantsang P."/>
            <person name="Barry A."/>
            <person name="Bayul T."/>
            <person name="Berlin A."/>
            <person name="Bessette D."/>
            <person name="Bloom T."/>
            <person name="Blye J."/>
            <person name="Boguslavskiy L."/>
            <person name="Bonnet C."/>
            <person name="Boukhgalter B."/>
            <person name="Bourzgui I."/>
            <person name="Brown A."/>
            <person name="Cahill P."/>
            <person name="Channer S."/>
            <person name="Cheshatsang Y."/>
            <person name="Chuda L."/>
            <person name="Citroen M."/>
            <person name="Collymore A."/>
            <person name="Cooke P."/>
            <person name="Costello M."/>
            <person name="D'Aco K."/>
            <person name="Daza R."/>
            <person name="De Haan G."/>
            <person name="DeGray S."/>
            <person name="DeMaso C."/>
            <person name="Dhargay N."/>
            <person name="Dooley K."/>
            <person name="Dooley E."/>
            <person name="Doricent M."/>
            <person name="Dorje P."/>
            <person name="Dorjee K."/>
            <person name="Dupes A."/>
            <person name="Elong R."/>
            <person name="Falk J."/>
            <person name="Farina A."/>
            <person name="Faro S."/>
            <person name="Ferguson D."/>
            <person name="Fisher S."/>
            <person name="Foley C.D."/>
            <person name="Franke A."/>
            <person name="Friedrich D."/>
            <person name="Gadbois L."/>
            <person name="Gearin G."/>
            <person name="Gearin C.R."/>
            <person name="Giannoukos G."/>
            <person name="Goode T."/>
            <person name="Graham J."/>
            <person name="Grandbois E."/>
            <person name="Grewal S."/>
            <person name="Gyaltsen K."/>
            <person name="Hafez N."/>
            <person name="Hagos B."/>
            <person name="Hall J."/>
            <person name="Henson C."/>
            <person name="Hollinger A."/>
            <person name="Honan T."/>
            <person name="Huard M.D."/>
            <person name="Hughes L."/>
            <person name="Hurhula B."/>
            <person name="Husby M.E."/>
            <person name="Kamat A."/>
            <person name="Kanga B."/>
            <person name="Kashin S."/>
            <person name="Khazanovich D."/>
            <person name="Kisner P."/>
            <person name="Lance K."/>
            <person name="Lara M."/>
            <person name="Lee W."/>
            <person name="Lennon N."/>
            <person name="Letendre F."/>
            <person name="LeVine R."/>
            <person name="Lipovsky A."/>
            <person name="Liu X."/>
            <person name="Liu J."/>
            <person name="Liu S."/>
            <person name="Lokyitsang T."/>
            <person name="Lokyitsang Y."/>
            <person name="Lubonja R."/>
            <person name="Lui A."/>
            <person name="MacDonald P."/>
            <person name="Magnisalis V."/>
            <person name="Maru K."/>
            <person name="Matthews C."/>
            <person name="McCusker W."/>
            <person name="McDonough S."/>
            <person name="Mehta T."/>
            <person name="Meldrim J."/>
            <person name="Meneus L."/>
            <person name="Mihai O."/>
            <person name="Mihalev A."/>
            <person name="Mihova T."/>
            <person name="Mittelman R."/>
            <person name="Mlenga V."/>
            <person name="Montmayeur A."/>
            <person name="Mulrain L."/>
            <person name="Navidi A."/>
            <person name="Naylor J."/>
            <person name="Negash T."/>
            <person name="Nguyen T."/>
            <person name="Nguyen N."/>
            <person name="Nicol R."/>
            <person name="Norbu C."/>
            <person name="Norbu N."/>
            <person name="Novod N."/>
            <person name="O'Neill B."/>
            <person name="Osman S."/>
            <person name="Markiewicz E."/>
            <person name="Oyono O.L."/>
            <person name="Patti C."/>
            <person name="Phunkhang P."/>
            <person name="Pierre F."/>
            <person name="Priest M."/>
            <person name="Raghuraman S."/>
            <person name="Rege F."/>
            <person name="Reyes R."/>
            <person name="Rise C."/>
            <person name="Rogov P."/>
            <person name="Ross K."/>
            <person name="Ryan E."/>
            <person name="Settipalli S."/>
            <person name="Shea T."/>
            <person name="Sherpa N."/>
            <person name="Shi L."/>
            <person name="Shih D."/>
            <person name="Sparrow T."/>
            <person name="Spaulding J."/>
            <person name="Stalker J."/>
            <person name="Stange-Thomann N."/>
            <person name="Stavropoulos S."/>
            <person name="Stone C."/>
            <person name="Strader C."/>
            <person name="Tesfaye S."/>
            <person name="Thomson T."/>
            <person name="Thoulutsang Y."/>
            <person name="Thoulutsang D."/>
            <person name="Topham K."/>
            <person name="Topping I."/>
            <person name="Tsamla T."/>
            <person name="Vassiliev H."/>
            <person name="Vo A."/>
            <person name="Wangchuk T."/>
            <person name="Wangdi T."/>
            <person name="Weiand M."/>
            <person name="Wilkinson J."/>
            <person name="Wilson A."/>
            <person name="Yadav S."/>
            <person name="Young G."/>
            <person name="Yu Q."/>
            <person name="Zembek L."/>
            <person name="Zhong D."/>
            <person name="Zimmer A."/>
            <person name="Zwirko Z."/>
            <person name="Jaffe D.B."/>
            <person name="Alvarez P."/>
            <person name="Brockman W."/>
            <person name="Butler J."/>
            <person name="Chin C."/>
            <person name="Gnerre S."/>
            <person name="Grabherr M."/>
            <person name="Kleber M."/>
            <person name="Mauceli E."/>
            <person name="MacCallum I."/>
        </authorList>
    </citation>
    <scope>NUCLEOTIDE SEQUENCE [LARGE SCALE GENOMIC DNA]</scope>
    <source>
        <strain evidence="3">MSH-3 / Tucson 14011-0111.49</strain>
    </source>
</reference>
<feature type="region of interest" description="Disordered" evidence="1">
    <location>
        <begin position="1"/>
        <end position="43"/>
    </location>
</feature>
<proteinExistence type="predicted"/>
<sequence length="68" mass="7891">TTYGHQGHSHACYHHQQQQAQQQQQQQHHHGGRTSLTPTMKRGKMQWCTRERSGMSFLIVITFFAVGE</sequence>
<dbReference type="EMBL" id="CH691344">
    <property type="protein sequence ID" value="EDW32971.1"/>
    <property type="molecule type" value="Genomic_DNA"/>
</dbReference>
<evidence type="ECO:0000313" key="2">
    <source>
        <dbReference type="EMBL" id="EDW32971.1"/>
    </source>
</evidence>
<name>B4IR76_DROPE</name>
<dbReference type="OrthoDB" id="2526284at2759"/>
<dbReference type="Proteomes" id="UP000008744">
    <property type="component" value="Unassembled WGS sequence"/>
</dbReference>
<feature type="compositionally biased region" description="Low complexity" evidence="1">
    <location>
        <begin position="14"/>
        <end position="26"/>
    </location>
</feature>
<dbReference type="AlphaFoldDB" id="B4IR76"/>
<gene>
    <name evidence="2" type="primary">Dper\GL18189</name>
    <name evidence="2" type="ORF">Dper_GL18189</name>
</gene>
<organism evidence="3">
    <name type="scientific">Drosophila persimilis</name>
    <name type="common">Fruit fly</name>
    <dbReference type="NCBI Taxonomy" id="7234"/>
    <lineage>
        <taxon>Eukaryota</taxon>
        <taxon>Metazoa</taxon>
        <taxon>Ecdysozoa</taxon>
        <taxon>Arthropoda</taxon>
        <taxon>Hexapoda</taxon>
        <taxon>Insecta</taxon>
        <taxon>Pterygota</taxon>
        <taxon>Neoptera</taxon>
        <taxon>Endopterygota</taxon>
        <taxon>Diptera</taxon>
        <taxon>Brachycera</taxon>
        <taxon>Muscomorpha</taxon>
        <taxon>Ephydroidea</taxon>
        <taxon>Drosophilidae</taxon>
        <taxon>Drosophila</taxon>
        <taxon>Sophophora</taxon>
    </lineage>
</organism>
<accession>B4IR76</accession>
<protein>
    <submittedName>
        <fullName evidence="2">GL18189</fullName>
    </submittedName>
</protein>